<protein>
    <submittedName>
        <fullName evidence="1">Glycoside hydrolase family 65</fullName>
    </submittedName>
</protein>
<gene>
    <name evidence="1" type="ORF">ACE41H_12600</name>
</gene>
<dbReference type="InterPro" id="IPR008928">
    <property type="entry name" value="6-hairpin_glycosidase_sf"/>
</dbReference>
<proteinExistence type="predicted"/>
<accession>A0ABV5ATS1</accession>
<keyword evidence="2" id="KW-1185">Reference proteome</keyword>
<comment type="caution">
    <text evidence="1">The sequence shown here is derived from an EMBL/GenBank/DDBJ whole genome shotgun (WGS) entry which is preliminary data.</text>
</comment>
<keyword evidence="1" id="KW-0378">Hydrolase</keyword>
<dbReference type="GO" id="GO:0016787">
    <property type="term" value="F:hydrolase activity"/>
    <property type="evidence" value="ECO:0007669"/>
    <property type="project" value="UniProtKB-KW"/>
</dbReference>
<dbReference type="InterPro" id="IPR012341">
    <property type="entry name" value="6hp_glycosidase-like_sf"/>
</dbReference>
<dbReference type="EMBL" id="JBHHMI010000009">
    <property type="protein sequence ID" value="MFB5267615.1"/>
    <property type="molecule type" value="Genomic_DNA"/>
</dbReference>
<organism evidence="1 2">
    <name type="scientific">Paenibacillus enshidis</name>
    <dbReference type="NCBI Taxonomy" id="1458439"/>
    <lineage>
        <taxon>Bacteria</taxon>
        <taxon>Bacillati</taxon>
        <taxon>Bacillota</taxon>
        <taxon>Bacilli</taxon>
        <taxon>Bacillales</taxon>
        <taxon>Paenibacillaceae</taxon>
        <taxon>Paenibacillus</taxon>
    </lineage>
</organism>
<reference evidence="1 2" key="1">
    <citation type="submission" date="2024-09" db="EMBL/GenBank/DDBJ databases">
        <title>Paenibacillus zeirhizospherea sp. nov., isolated from surface of the maize (Zea mays) roots in a horticulture field, Hungary.</title>
        <authorList>
            <person name="Marton D."/>
            <person name="Farkas M."/>
            <person name="Bedics A."/>
            <person name="Toth E."/>
            <person name="Tancsics A."/>
            <person name="Boka K."/>
            <person name="Maroti G."/>
            <person name="Kriszt B."/>
            <person name="Cserhati M."/>
        </authorList>
    </citation>
    <scope>NUCLEOTIDE SEQUENCE [LARGE SCALE GENOMIC DNA]</scope>
    <source>
        <strain evidence="1 2">KCTC 33519</strain>
    </source>
</reference>
<dbReference type="Gene3D" id="1.50.10.10">
    <property type="match status" value="1"/>
</dbReference>
<dbReference type="SUPFAM" id="SSF48208">
    <property type="entry name" value="Six-hairpin glycosidases"/>
    <property type="match status" value="1"/>
</dbReference>
<dbReference type="RefSeq" id="WP_375355614.1">
    <property type="nucleotide sequence ID" value="NZ_JBHHMI010000009.1"/>
</dbReference>
<evidence type="ECO:0000313" key="1">
    <source>
        <dbReference type="EMBL" id="MFB5267615.1"/>
    </source>
</evidence>
<dbReference type="Proteomes" id="UP001580346">
    <property type="component" value="Unassembled WGS sequence"/>
</dbReference>
<name>A0ABV5ATS1_9BACL</name>
<sequence>MDRKRIVERHHPVLTRLEPLSPLSVGNGEFAFSADFTGLQTLPELYEVPLGTQSNWGWHYSGGHHVYGEQDVEYQQYETHGRKVGYPMKPGGREDAYHWLRQNPHRLQLGRICFRLLHPDGREMEALEVVPLRQELNLWTGTLYSSFSVGGVEVHVTTACHPQRDCLGVRVESELIREGRLHIFMRFPAPDMTHRSWSKSVFPDWGNDGRHSTRLMGSSVNSARLERTMDEDGYSVLWEWSAGQLEQTGAHEFTLRPDSSGTVFEFAAAFGLEEPRTEPMEQILAASAAHWEAFWRIGAAVSFEGSTDPRAVELERRVVLSQYLCALHSAGSLPPQETGLMYNSWFGKLHLEMHWWHAAHFPLWGRAELLRKSMDWYLSILPRARELARSQGYEGARWPKMVGHDGRQTPSSVAPALIWQQPHPMALAELCYLAEPGRELLERYQAIVFEAADFMVSYAHWDEARQAYVLGPPLIPAQENHAMELSMNPSYELEYWRFGLDIAVKWAERLGVPADPAWARVADGVAKPRQEEGVYLAHENCPDTFTAKNHDHPSMVGALGLLPGTLIDRDIMRNTLLKVKECWDWDSAWGWDFPMCAMTAARLGERKLAVDFLLMDAVKNTYLPNGHNYQRPGLWAYLPGNGGLLTAVAMMAAGWASGEERDCPGFPADGWSVQWEGLQPWL</sequence>
<evidence type="ECO:0000313" key="2">
    <source>
        <dbReference type="Proteomes" id="UP001580346"/>
    </source>
</evidence>